<dbReference type="PANTHER" id="PTHR31865:SF2">
    <property type="entry name" value="OSJNBA0004B13.24 PROTEIN"/>
    <property type="match status" value="1"/>
</dbReference>
<evidence type="ECO:0000313" key="2">
    <source>
        <dbReference type="EMBL" id="KAK1354432.1"/>
    </source>
</evidence>
<keyword evidence="3" id="KW-1185">Reference proteome</keyword>
<gene>
    <name evidence="2" type="ORF">POM88_047688</name>
</gene>
<comment type="caution">
    <text evidence="2">The sequence shown here is derived from an EMBL/GenBank/DDBJ whole genome shotgun (WGS) entry which is preliminary data.</text>
</comment>
<dbReference type="EMBL" id="JAUIZM010000011">
    <property type="protein sequence ID" value="KAK1354432.1"/>
    <property type="molecule type" value="Genomic_DNA"/>
</dbReference>
<organism evidence="2 3">
    <name type="scientific">Heracleum sosnowskyi</name>
    <dbReference type="NCBI Taxonomy" id="360622"/>
    <lineage>
        <taxon>Eukaryota</taxon>
        <taxon>Viridiplantae</taxon>
        <taxon>Streptophyta</taxon>
        <taxon>Embryophyta</taxon>
        <taxon>Tracheophyta</taxon>
        <taxon>Spermatophyta</taxon>
        <taxon>Magnoliopsida</taxon>
        <taxon>eudicotyledons</taxon>
        <taxon>Gunneridae</taxon>
        <taxon>Pentapetalae</taxon>
        <taxon>asterids</taxon>
        <taxon>campanulids</taxon>
        <taxon>Apiales</taxon>
        <taxon>Apiaceae</taxon>
        <taxon>Apioideae</taxon>
        <taxon>apioid superclade</taxon>
        <taxon>Tordylieae</taxon>
        <taxon>Tordyliinae</taxon>
        <taxon>Heracleum</taxon>
    </lineage>
</organism>
<reference evidence="2" key="1">
    <citation type="submission" date="2023-02" db="EMBL/GenBank/DDBJ databases">
        <title>Genome of toxic invasive species Heracleum sosnowskyi carries increased number of genes despite the absence of recent whole-genome duplications.</title>
        <authorList>
            <person name="Schelkunov M."/>
            <person name="Shtratnikova V."/>
            <person name="Makarenko M."/>
            <person name="Klepikova A."/>
            <person name="Omelchenko D."/>
            <person name="Novikova G."/>
            <person name="Obukhova E."/>
            <person name="Bogdanov V."/>
            <person name="Penin A."/>
            <person name="Logacheva M."/>
        </authorList>
    </citation>
    <scope>NUCLEOTIDE SEQUENCE</scope>
    <source>
        <strain evidence="2">Hsosn_3</strain>
        <tissue evidence="2">Leaf</tissue>
    </source>
</reference>
<accession>A0AAD8GUA1</accession>
<dbReference type="Proteomes" id="UP001237642">
    <property type="component" value="Unassembled WGS sequence"/>
</dbReference>
<protein>
    <submittedName>
        <fullName evidence="2">Pectinacetylesterase family protein</fullName>
    </submittedName>
</protein>
<sequence length="297" mass="32936">MASWELDDDRMNFQLDDVDDQGPFDPYHHQDNSQVHGLSRLATCTTSNSTLDCENFEPEDDNHGLKTMLSRLSIESIDFGGDADEEFSDSPGQEDKNCLSSEYENEKRLVSAPVGCFSLPGTPLGHKRHQGLFGNVKHYTSENETRKLSKSDRRRRWKRRVMKRENIKVDDEENISSWRSHGNSLSGESENGGLRVITRPKGGEHSLCMDMEEVKACRDLGFELELDTKIMPSRLTISPPLLDTGGGATTSSGGSSPISNWRISSPGDDPKDVKARLKVWAQAVAIASTSPRSGCSC</sequence>
<dbReference type="PANTHER" id="PTHR31865">
    <property type="entry name" value="OSJNBA0071G03.3 PROTEIN"/>
    <property type="match status" value="1"/>
</dbReference>
<feature type="region of interest" description="Disordered" evidence="1">
    <location>
        <begin position="238"/>
        <end position="269"/>
    </location>
</feature>
<proteinExistence type="predicted"/>
<evidence type="ECO:0000313" key="3">
    <source>
        <dbReference type="Proteomes" id="UP001237642"/>
    </source>
</evidence>
<evidence type="ECO:0000256" key="1">
    <source>
        <dbReference type="SAM" id="MobiDB-lite"/>
    </source>
</evidence>
<dbReference type="AlphaFoldDB" id="A0AAD8GUA1"/>
<name>A0AAD8GUA1_9APIA</name>
<reference evidence="2" key="2">
    <citation type="submission" date="2023-05" db="EMBL/GenBank/DDBJ databases">
        <authorList>
            <person name="Schelkunov M.I."/>
        </authorList>
    </citation>
    <scope>NUCLEOTIDE SEQUENCE</scope>
    <source>
        <strain evidence="2">Hsosn_3</strain>
        <tissue evidence="2">Leaf</tissue>
    </source>
</reference>